<dbReference type="Gene3D" id="3.40.50.2300">
    <property type="match status" value="1"/>
</dbReference>
<evidence type="ECO:0000256" key="3">
    <source>
        <dbReference type="ARBA" id="ARBA00023015"/>
    </source>
</evidence>
<keyword evidence="2" id="KW-0902">Two-component regulatory system</keyword>
<dbReference type="GO" id="GO:0006355">
    <property type="term" value="P:regulation of DNA-templated transcription"/>
    <property type="evidence" value="ECO:0007669"/>
    <property type="project" value="InterPro"/>
</dbReference>
<evidence type="ECO:0000259" key="9">
    <source>
        <dbReference type="PROSITE" id="PS51755"/>
    </source>
</evidence>
<gene>
    <name evidence="10" type="ORF">AWB66_03181</name>
    <name evidence="11" type="ORF">AWB66_03285</name>
</gene>
<feature type="domain" description="OmpR/PhoB-type" evidence="9">
    <location>
        <begin position="124"/>
        <end position="220"/>
    </location>
</feature>
<keyword evidence="3" id="KW-0805">Transcription regulation</keyword>
<dbReference type="InterPro" id="IPR039420">
    <property type="entry name" value="WalR-like"/>
</dbReference>
<evidence type="ECO:0000256" key="7">
    <source>
        <dbReference type="PROSITE-ProRule" id="PRU01091"/>
    </source>
</evidence>
<proteinExistence type="predicted"/>
<dbReference type="SMART" id="SM00862">
    <property type="entry name" value="Trans_reg_C"/>
    <property type="match status" value="1"/>
</dbReference>
<evidence type="ECO:0000256" key="4">
    <source>
        <dbReference type="ARBA" id="ARBA00023125"/>
    </source>
</evidence>
<dbReference type="InterPro" id="IPR001867">
    <property type="entry name" value="OmpR/PhoB-type_DNA-bd"/>
</dbReference>
<dbReference type="EMBL" id="FCNZ02000011">
    <property type="protein sequence ID" value="SAL57689.1"/>
    <property type="molecule type" value="Genomic_DNA"/>
</dbReference>
<evidence type="ECO:0000313" key="12">
    <source>
        <dbReference type="Proteomes" id="UP000054717"/>
    </source>
</evidence>
<evidence type="ECO:0000313" key="11">
    <source>
        <dbReference type="EMBL" id="SAL58709.1"/>
    </source>
</evidence>
<feature type="DNA-binding region" description="OmpR/PhoB-type" evidence="7">
    <location>
        <begin position="124"/>
        <end position="220"/>
    </location>
</feature>
<dbReference type="GO" id="GO:0005829">
    <property type="term" value="C:cytosol"/>
    <property type="evidence" value="ECO:0007669"/>
    <property type="project" value="TreeGrafter"/>
</dbReference>
<evidence type="ECO:0000256" key="1">
    <source>
        <dbReference type="ARBA" id="ARBA00022553"/>
    </source>
</evidence>
<dbReference type="Gene3D" id="1.10.10.10">
    <property type="entry name" value="Winged helix-like DNA-binding domain superfamily/Winged helix DNA-binding domain"/>
    <property type="match status" value="1"/>
</dbReference>
<dbReference type="CDD" id="cd17624">
    <property type="entry name" value="REC_OmpR_PmrA-like"/>
    <property type="match status" value="1"/>
</dbReference>
<dbReference type="Gene3D" id="6.10.250.690">
    <property type="match status" value="1"/>
</dbReference>
<dbReference type="RefSeq" id="WP_087631226.1">
    <property type="nucleotide sequence ID" value="NZ_FCNZ02000011.1"/>
</dbReference>
<keyword evidence="4 7" id="KW-0238">DNA-binding</keyword>
<dbReference type="PANTHER" id="PTHR48111">
    <property type="entry name" value="REGULATOR OF RPOS"/>
    <property type="match status" value="1"/>
</dbReference>
<organism evidence="10 12">
    <name type="scientific">Caballeronia telluris</name>
    <dbReference type="NCBI Taxonomy" id="326475"/>
    <lineage>
        <taxon>Bacteria</taxon>
        <taxon>Pseudomonadati</taxon>
        <taxon>Pseudomonadota</taxon>
        <taxon>Betaproteobacteria</taxon>
        <taxon>Burkholderiales</taxon>
        <taxon>Burkholderiaceae</taxon>
        <taxon>Caballeronia</taxon>
    </lineage>
</organism>
<dbReference type="PANTHER" id="PTHR48111:SF67">
    <property type="entry name" value="TRANSCRIPTIONAL REGULATORY PROTEIN TCTD"/>
    <property type="match status" value="1"/>
</dbReference>
<dbReference type="GO" id="GO:0000976">
    <property type="term" value="F:transcription cis-regulatory region binding"/>
    <property type="evidence" value="ECO:0007669"/>
    <property type="project" value="TreeGrafter"/>
</dbReference>
<evidence type="ECO:0000256" key="6">
    <source>
        <dbReference type="PROSITE-ProRule" id="PRU00169"/>
    </source>
</evidence>
<evidence type="ECO:0000313" key="10">
    <source>
        <dbReference type="EMBL" id="SAL57689.1"/>
    </source>
</evidence>
<dbReference type="STRING" id="326475.AWB66_03181"/>
<name>A0A158IN82_9BURK</name>
<dbReference type="InterPro" id="IPR036388">
    <property type="entry name" value="WH-like_DNA-bd_sf"/>
</dbReference>
<dbReference type="GO" id="GO:0000156">
    <property type="term" value="F:phosphorelay response regulator activity"/>
    <property type="evidence" value="ECO:0007669"/>
    <property type="project" value="TreeGrafter"/>
</dbReference>
<evidence type="ECO:0000259" key="8">
    <source>
        <dbReference type="PROSITE" id="PS50110"/>
    </source>
</evidence>
<reference evidence="10 12" key="1">
    <citation type="submission" date="2016-01" db="EMBL/GenBank/DDBJ databases">
        <authorList>
            <person name="Oliw E.H."/>
        </authorList>
    </citation>
    <scope>NUCLEOTIDE SEQUENCE [LARGE SCALE GENOMIC DNA]</scope>
    <source>
        <strain evidence="10">LMG 22936</strain>
    </source>
</reference>
<dbReference type="GO" id="GO:0032993">
    <property type="term" value="C:protein-DNA complex"/>
    <property type="evidence" value="ECO:0007669"/>
    <property type="project" value="TreeGrafter"/>
</dbReference>
<dbReference type="InterPro" id="IPR001789">
    <property type="entry name" value="Sig_transdc_resp-reg_receiver"/>
</dbReference>
<evidence type="ECO:0000256" key="5">
    <source>
        <dbReference type="ARBA" id="ARBA00023163"/>
    </source>
</evidence>
<dbReference type="InterPro" id="IPR011006">
    <property type="entry name" value="CheY-like_superfamily"/>
</dbReference>
<dbReference type="CDD" id="cd00383">
    <property type="entry name" value="trans_reg_C"/>
    <property type="match status" value="1"/>
</dbReference>
<dbReference type="PROSITE" id="PS50110">
    <property type="entry name" value="RESPONSE_REGULATORY"/>
    <property type="match status" value="1"/>
</dbReference>
<keyword evidence="5" id="KW-0804">Transcription</keyword>
<feature type="modified residue" description="4-aspartylphosphate" evidence="6">
    <location>
        <position position="51"/>
    </location>
</feature>
<sequence>MRVLLVEDNPILSKSLTDALTQARFAVDCMHDGEAADHVLRTQDYALVILDLGLPRLDGLEVLRRLRQRRNPVPVLILTAHGSVEDRVKGLDLGADDYLAKPFELTELEARARALIRRSHGHEHTRVECGPLAYDSVDRSFRLDGEPLALTPRERAVLEVLILRNGRAINKDTLSEKIFGIDESVNPDAIEIYVYRLRKKLEKSSVAIVTLRGLGYLLEVKREDA</sequence>
<dbReference type="Proteomes" id="UP000054717">
    <property type="component" value="Unassembled WGS sequence"/>
</dbReference>
<dbReference type="AlphaFoldDB" id="A0A158IN82"/>
<keyword evidence="12" id="KW-1185">Reference proteome</keyword>
<feature type="domain" description="Response regulatory" evidence="8">
    <location>
        <begin position="2"/>
        <end position="116"/>
    </location>
</feature>
<dbReference type="FunFam" id="3.40.50.2300:FF:000002">
    <property type="entry name" value="DNA-binding response regulator PhoP"/>
    <property type="match status" value="1"/>
</dbReference>
<dbReference type="Pfam" id="PF00072">
    <property type="entry name" value="Response_reg"/>
    <property type="match status" value="1"/>
</dbReference>
<keyword evidence="1 6" id="KW-0597">Phosphoprotein</keyword>
<dbReference type="Pfam" id="PF00486">
    <property type="entry name" value="Trans_reg_C"/>
    <property type="match status" value="1"/>
</dbReference>
<dbReference type="SMART" id="SM00448">
    <property type="entry name" value="REC"/>
    <property type="match status" value="1"/>
</dbReference>
<protein>
    <submittedName>
        <fullName evidence="10">Transcriptional regulator</fullName>
    </submittedName>
</protein>
<evidence type="ECO:0000256" key="2">
    <source>
        <dbReference type="ARBA" id="ARBA00023012"/>
    </source>
</evidence>
<accession>A0A158IN82</accession>
<dbReference type="EMBL" id="FCNZ02000011">
    <property type="protein sequence ID" value="SAL58709.1"/>
    <property type="molecule type" value="Genomic_DNA"/>
</dbReference>
<dbReference type="PROSITE" id="PS51755">
    <property type="entry name" value="OMPR_PHOB"/>
    <property type="match status" value="1"/>
</dbReference>
<dbReference type="SUPFAM" id="SSF52172">
    <property type="entry name" value="CheY-like"/>
    <property type="match status" value="1"/>
</dbReference>